<dbReference type="InterPro" id="IPR036388">
    <property type="entry name" value="WH-like_DNA-bd_sf"/>
</dbReference>
<accession>A0ABW3U844</accession>
<dbReference type="Pfam" id="PF00561">
    <property type="entry name" value="Abhydrolase_1"/>
    <property type="match status" value="1"/>
</dbReference>
<dbReference type="RefSeq" id="WP_230438177.1">
    <property type="nucleotide sequence ID" value="NZ_CP087715.1"/>
</dbReference>
<reference evidence="4" key="1">
    <citation type="journal article" date="2019" name="Int. J. Syst. Evol. Microbiol.">
        <title>The Global Catalogue of Microorganisms (GCM) 10K type strain sequencing project: providing services to taxonomists for standard genome sequencing and annotation.</title>
        <authorList>
            <consortium name="The Broad Institute Genomics Platform"/>
            <consortium name="The Broad Institute Genome Sequencing Center for Infectious Disease"/>
            <person name="Wu L."/>
            <person name="Ma J."/>
        </authorList>
    </citation>
    <scope>NUCLEOTIDE SEQUENCE [LARGE SCALE GENOMIC DNA]</scope>
    <source>
        <strain evidence="4">CCUG 54356</strain>
    </source>
</reference>
<sequence length="541" mass="61008">MAISIDTLGGLTLKHNDEEIRLPASKRTRALLAYLAISNRPHRRENLCEVFWEIPDDPRGALRWSLSKIRPLVNTPDEERLQADRERVLLDIRNMTIDIHQITSELKNQDLPSARLTAIAEQLQYTFLEGLELPDQDRFQLWLNAERRDRERQLATTCGRLAGHRDIPVDDQLLWARRWCELAPLSPESATMLVTQLDRMALSIELSATRRELSERFQKASIPWNADARADLGGKDHCKNESTRANFLSDRELLAQQKIQFCTAKDGVRIAYAAVGPGSDTGTSEAPTIVKAANWLTHLEHDWDAPIWSPLFRDLASDHHFVRYDERGNGLSDWHVDDISFNAFVTDLESVVDVRGVEKFSLLGISQGAAVSIDYAVRYPERVKHLILFGGYAAGWRIGASATETREREAVMTLTASGWGQDNPAYRQIFSSTFMPTANSEEFAWFNEFQRLTTSPENAVKFLSVFSEIDVRDKLAQIQVPTLVIHSLDDQRIPVAVGRELAAAIPSAEFLGLESSGHLLLGREPASKAFVNAVREFIARN</sequence>
<dbReference type="Proteomes" id="UP001597264">
    <property type="component" value="Unassembled WGS sequence"/>
</dbReference>
<dbReference type="Gene3D" id="3.40.50.1820">
    <property type="entry name" value="alpha/beta hydrolase"/>
    <property type="match status" value="1"/>
</dbReference>
<dbReference type="Gene3D" id="1.10.10.10">
    <property type="entry name" value="Winged helix-like DNA-binding domain superfamily/Winged helix DNA-binding domain"/>
    <property type="match status" value="1"/>
</dbReference>
<dbReference type="EMBL" id="JBHTLR010000007">
    <property type="protein sequence ID" value="MFD1216061.1"/>
    <property type="molecule type" value="Genomic_DNA"/>
</dbReference>
<comment type="caution">
    <text evidence="3">The sequence shown here is derived from an EMBL/GenBank/DDBJ whole genome shotgun (WGS) entry which is preliminary data.</text>
</comment>
<evidence type="ECO:0000313" key="4">
    <source>
        <dbReference type="Proteomes" id="UP001597264"/>
    </source>
</evidence>
<evidence type="ECO:0000313" key="3">
    <source>
        <dbReference type="EMBL" id="MFD1216061.1"/>
    </source>
</evidence>
<organism evidence="3 4">
    <name type="scientific">Microbulbifer celer</name>
    <dbReference type="NCBI Taxonomy" id="435905"/>
    <lineage>
        <taxon>Bacteria</taxon>
        <taxon>Pseudomonadati</taxon>
        <taxon>Pseudomonadota</taxon>
        <taxon>Gammaproteobacteria</taxon>
        <taxon>Cellvibrionales</taxon>
        <taxon>Microbulbiferaceae</taxon>
        <taxon>Microbulbifer</taxon>
    </lineage>
</organism>
<name>A0ABW3U844_9GAMM</name>
<protein>
    <submittedName>
        <fullName evidence="3">Alpha/beta fold hydrolase</fullName>
    </submittedName>
</protein>
<dbReference type="GO" id="GO:0016787">
    <property type="term" value="F:hydrolase activity"/>
    <property type="evidence" value="ECO:0007669"/>
    <property type="project" value="UniProtKB-KW"/>
</dbReference>
<proteinExistence type="predicted"/>
<keyword evidence="4" id="KW-1185">Reference proteome</keyword>
<evidence type="ECO:0000259" key="2">
    <source>
        <dbReference type="Pfam" id="PF00561"/>
    </source>
</evidence>
<dbReference type="InterPro" id="IPR029058">
    <property type="entry name" value="AB_hydrolase_fold"/>
</dbReference>
<dbReference type="PRINTS" id="PR00111">
    <property type="entry name" value="ABHYDROLASE"/>
</dbReference>
<dbReference type="InterPro" id="IPR050266">
    <property type="entry name" value="AB_hydrolase_sf"/>
</dbReference>
<dbReference type="SUPFAM" id="SSF53474">
    <property type="entry name" value="alpha/beta-Hydrolases"/>
    <property type="match status" value="1"/>
</dbReference>
<dbReference type="PANTHER" id="PTHR43798">
    <property type="entry name" value="MONOACYLGLYCEROL LIPASE"/>
    <property type="match status" value="1"/>
</dbReference>
<feature type="domain" description="AB hydrolase-1" evidence="2">
    <location>
        <begin position="307"/>
        <end position="521"/>
    </location>
</feature>
<dbReference type="PANTHER" id="PTHR43798:SF31">
    <property type="entry name" value="AB HYDROLASE SUPERFAMILY PROTEIN YCLE"/>
    <property type="match status" value="1"/>
</dbReference>
<dbReference type="InterPro" id="IPR000073">
    <property type="entry name" value="AB_hydrolase_1"/>
</dbReference>
<keyword evidence="1 3" id="KW-0378">Hydrolase</keyword>
<gene>
    <name evidence="3" type="ORF">ACFQ2X_05575</name>
</gene>
<evidence type="ECO:0000256" key="1">
    <source>
        <dbReference type="ARBA" id="ARBA00022801"/>
    </source>
</evidence>